<evidence type="ECO:0000313" key="2">
    <source>
        <dbReference type="Proteomes" id="UP001497700"/>
    </source>
</evidence>
<name>A0ACB9YUI3_9PEZI</name>
<keyword evidence="1" id="KW-0645">Protease</keyword>
<protein>
    <submittedName>
        <fullName evidence="1">Acid protease</fullName>
    </submittedName>
</protein>
<comment type="caution">
    <text evidence="1">The sequence shown here is derived from an EMBL/GenBank/DDBJ whole genome shotgun (WGS) entry which is preliminary data.</text>
</comment>
<keyword evidence="1" id="KW-0378">Hydrolase</keyword>
<gene>
    <name evidence="1" type="ORF">F4820DRAFT_388811</name>
</gene>
<organism evidence="1 2">
    <name type="scientific">Hypoxylon rubiginosum</name>
    <dbReference type="NCBI Taxonomy" id="110542"/>
    <lineage>
        <taxon>Eukaryota</taxon>
        <taxon>Fungi</taxon>
        <taxon>Dikarya</taxon>
        <taxon>Ascomycota</taxon>
        <taxon>Pezizomycotina</taxon>
        <taxon>Sordariomycetes</taxon>
        <taxon>Xylariomycetidae</taxon>
        <taxon>Xylariales</taxon>
        <taxon>Hypoxylaceae</taxon>
        <taxon>Hypoxylon</taxon>
    </lineage>
</organism>
<keyword evidence="2" id="KW-1185">Reference proteome</keyword>
<sequence>MYLLATLRSLVFLASLGLVSSQVLLNLGQQHSNLFPRAGSPSSVALQYLDGLDEYTSQVKIGTPGQPMTMAIEFTNANSFGTLMASANMTICMNTTDVDSLCSFGTFNQSLSSSFSFKDWNPDPAYFEGPAFADDLEFAGASLPNFNMSLVYNYTSDTSNLLPAVYLISNSDKSAGLVEYMEAAGHSATRAFSLWLQEGDDYAGGLLFGAIDTNRYDGDLVSLEAYTESQTNDQPWENGGEMNAVYIIMTSLSASSSTGTDDIWAQQPSPIRFNMGSVMTLPTSVVAQVRNITGAFETRDGRYTVVPCSMRDSEGYFTFGFGGSEALKLNVSMRSLVTPPPSELQAYFDSIEKDLCQFAIYDSGIIGGGSLAAPLLRSAYTVVDLYNNKVAMAPIKLDAKDDESNIVVFSGKSAPIPSATLAPSQPSVTSSTSDAGSPLPTSWRAVEGFKILTTTTTSATALLPSSSLSSPPSPSGTNSPGILAGSLSTGAKAGVGVGVSIAAALLATGAFLARRRWKRKRDLKNKLLIEQQLLSEKPELHGTPMDIYEARGLRDGSGNPVVGEMPSYSEAAELYVQERCVELPAEPVVVRGGGKGRGPLEKSLPPDRM</sequence>
<dbReference type="EMBL" id="MU393512">
    <property type="protein sequence ID" value="KAI4863062.1"/>
    <property type="molecule type" value="Genomic_DNA"/>
</dbReference>
<accession>A0ACB9YUI3</accession>
<evidence type="ECO:0000313" key="1">
    <source>
        <dbReference type="EMBL" id="KAI4863062.1"/>
    </source>
</evidence>
<proteinExistence type="predicted"/>
<reference evidence="1 2" key="1">
    <citation type="journal article" date="2022" name="New Phytol.">
        <title>Ecological generalism drives hyperdiversity of secondary metabolite gene clusters in xylarialean endophytes.</title>
        <authorList>
            <person name="Franco M.E.E."/>
            <person name="Wisecaver J.H."/>
            <person name="Arnold A.E."/>
            <person name="Ju Y.M."/>
            <person name="Slot J.C."/>
            <person name="Ahrendt S."/>
            <person name="Moore L.P."/>
            <person name="Eastman K.E."/>
            <person name="Scott K."/>
            <person name="Konkel Z."/>
            <person name="Mondo S.J."/>
            <person name="Kuo A."/>
            <person name="Hayes R.D."/>
            <person name="Haridas S."/>
            <person name="Andreopoulos B."/>
            <person name="Riley R."/>
            <person name="LaButti K."/>
            <person name="Pangilinan J."/>
            <person name="Lipzen A."/>
            <person name="Amirebrahimi M."/>
            <person name="Yan J."/>
            <person name="Adam C."/>
            <person name="Keymanesh K."/>
            <person name="Ng V."/>
            <person name="Louie K."/>
            <person name="Northen T."/>
            <person name="Drula E."/>
            <person name="Henrissat B."/>
            <person name="Hsieh H.M."/>
            <person name="Youens-Clark K."/>
            <person name="Lutzoni F."/>
            <person name="Miadlikowska J."/>
            <person name="Eastwood D.C."/>
            <person name="Hamelin R.C."/>
            <person name="Grigoriev I.V."/>
            <person name="U'Ren J.M."/>
        </authorList>
    </citation>
    <scope>NUCLEOTIDE SEQUENCE [LARGE SCALE GENOMIC DNA]</scope>
    <source>
        <strain evidence="1 2">CBS 119005</strain>
    </source>
</reference>
<dbReference type="Proteomes" id="UP001497700">
    <property type="component" value="Unassembled WGS sequence"/>
</dbReference>